<evidence type="ECO:0000313" key="3">
    <source>
        <dbReference type="EMBL" id="RLL20434.1"/>
    </source>
</evidence>
<dbReference type="InterPro" id="IPR012373">
    <property type="entry name" value="Ferrdict_sens_TM"/>
</dbReference>
<dbReference type="Proteomes" id="UP000280271">
    <property type="component" value="Unassembled WGS sequence"/>
</dbReference>
<dbReference type="Gene3D" id="2.60.120.1440">
    <property type="match status" value="1"/>
</dbReference>
<name>A0ABX9TU38_9GAMM</name>
<dbReference type="PANTHER" id="PTHR30273">
    <property type="entry name" value="PERIPLASMIC SIGNAL SENSOR AND SIGMA FACTOR ACTIVATOR FECR-RELATED"/>
    <property type="match status" value="1"/>
</dbReference>
<feature type="domain" description="Protein FecR C-terminal" evidence="2">
    <location>
        <begin position="107"/>
        <end position="173"/>
    </location>
</feature>
<feature type="domain" description="FecR protein" evidence="1">
    <location>
        <begin position="3"/>
        <end position="62"/>
    </location>
</feature>
<comment type="caution">
    <text evidence="3">The sequence shown here is derived from an EMBL/GenBank/DDBJ whole genome shotgun (WGS) entry which is preliminary data.</text>
</comment>
<dbReference type="EMBL" id="RCHC01000013">
    <property type="protein sequence ID" value="RLL20434.1"/>
    <property type="molecule type" value="Genomic_DNA"/>
</dbReference>
<dbReference type="Pfam" id="PF16344">
    <property type="entry name" value="FecR_C"/>
    <property type="match status" value="1"/>
</dbReference>
<organism evidence="3 4">
    <name type="scientific">Acinetobacter chengduensis</name>
    <dbReference type="NCBI Taxonomy" id="2420890"/>
    <lineage>
        <taxon>Bacteria</taxon>
        <taxon>Pseudomonadati</taxon>
        <taxon>Pseudomonadota</taxon>
        <taxon>Gammaproteobacteria</taxon>
        <taxon>Moraxellales</taxon>
        <taxon>Moraxellaceae</taxon>
        <taxon>Acinetobacter</taxon>
    </lineage>
</organism>
<protein>
    <submittedName>
        <fullName evidence="3">DUF4974 domain-containing protein</fullName>
    </submittedName>
</protein>
<dbReference type="RefSeq" id="WP_120375042.1">
    <property type="nucleotide sequence ID" value="NZ_RCHC01000013.1"/>
</dbReference>
<proteinExistence type="predicted"/>
<dbReference type="InterPro" id="IPR032508">
    <property type="entry name" value="FecR_C"/>
</dbReference>
<dbReference type="Gene3D" id="3.55.50.30">
    <property type="match status" value="1"/>
</dbReference>
<evidence type="ECO:0000259" key="1">
    <source>
        <dbReference type="Pfam" id="PF04773"/>
    </source>
</evidence>
<dbReference type="Pfam" id="PF04773">
    <property type="entry name" value="FecR"/>
    <property type="match status" value="1"/>
</dbReference>
<reference evidence="3 4" key="1">
    <citation type="submission" date="2018-09" db="EMBL/GenBank/DDBJ databases">
        <title>The draft genome of Acinetobacter sp. strains.</title>
        <authorList>
            <person name="Qin J."/>
            <person name="Feng Y."/>
            <person name="Zong Z."/>
        </authorList>
    </citation>
    <scope>NUCLEOTIDE SEQUENCE [LARGE SCALE GENOMIC DNA]</scope>
    <source>
        <strain evidence="3 4">WCHAc060005</strain>
    </source>
</reference>
<accession>A0ABX9TU38</accession>
<evidence type="ECO:0000313" key="4">
    <source>
        <dbReference type="Proteomes" id="UP000280271"/>
    </source>
</evidence>
<sequence length="178" mass="20759">MLLHEGEASFTVSHYKNRFLRPFERTFKVSAGQLEVIDIGTIFNVKKDNDTDATVAVEQGEVAVKIKGTENPFIHLRQGQRLSNYADHLDELRKADLYEVKAWQSGYIVFNQKSLIHVIEDLQRYTNFEVDIKDPDLQKIQITGKVNPNNYKKFMQTLPYMMSVQVYENSENKWVIKK</sequence>
<gene>
    <name evidence="3" type="ORF">D9K81_12330</name>
</gene>
<dbReference type="InterPro" id="IPR006860">
    <property type="entry name" value="FecR"/>
</dbReference>
<evidence type="ECO:0000259" key="2">
    <source>
        <dbReference type="Pfam" id="PF16344"/>
    </source>
</evidence>
<keyword evidence="4" id="KW-1185">Reference proteome</keyword>
<dbReference type="PANTHER" id="PTHR30273:SF2">
    <property type="entry name" value="PROTEIN FECR"/>
    <property type="match status" value="1"/>
</dbReference>